<dbReference type="eggNOG" id="COG1101">
    <property type="taxonomic scope" value="Bacteria"/>
</dbReference>
<comment type="subcellular location">
    <subcellularLocation>
        <location evidence="1">Cell membrane</location>
        <topology evidence="1">Peripheral membrane protein</topology>
    </subcellularLocation>
</comment>
<dbReference type="PROSITE" id="PS50893">
    <property type="entry name" value="ABC_TRANSPORTER_2"/>
    <property type="match status" value="1"/>
</dbReference>
<reference evidence="9" key="1">
    <citation type="submission" date="2012-02" db="EMBL/GenBank/DDBJ databases">
        <title>The complete genome of Halobacteroides halobius DSM 5150.</title>
        <authorList>
            <person name="Lucas S."/>
            <person name="Copeland A."/>
            <person name="Lapidus A."/>
            <person name="Glavina del Rio T."/>
            <person name="Dalin E."/>
            <person name="Tice H."/>
            <person name="Bruce D."/>
            <person name="Goodwin L."/>
            <person name="Pitluck S."/>
            <person name="Peters L."/>
            <person name="Mikhailova N."/>
            <person name="Gu W."/>
            <person name="Kyrpides N."/>
            <person name="Mavromatis K."/>
            <person name="Ivanova N."/>
            <person name="Brettin T."/>
            <person name="Detter J.C."/>
            <person name="Han C."/>
            <person name="Larimer F."/>
            <person name="Land M."/>
            <person name="Hauser L."/>
            <person name="Markowitz V."/>
            <person name="Cheng J.-F."/>
            <person name="Hugenholtz P."/>
            <person name="Woyke T."/>
            <person name="Wu D."/>
            <person name="Tindall B."/>
            <person name="Pomrenke H."/>
            <person name="Brambilla E."/>
            <person name="Klenk H.-P."/>
            <person name="Eisen J.A."/>
        </authorList>
    </citation>
    <scope>NUCLEOTIDE SEQUENCE [LARGE SCALE GENOMIC DNA]</scope>
    <source>
        <strain evidence="9">ATCC 35273 / DSM 5150 / MD-1</strain>
    </source>
</reference>
<evidence type="ECO:0000256" key="5">
    <source>
        <dbReference type="ARBA" id="ARBA00022840"/>
    </source>
</evidence>
<keyword evidence="9" id="KW-1185">Reference proteome</keyword>
<dbReference type="SUPFAM" id="SSF52540">
    <property type="entry name" value="P-loop containing nucleoside triphosphate hydrolases"/>
    <property type="match status" value="1"/>
</dbReference>
<dbReference type="STRING" id="748449.Halha_0865"/>
<keyword evidence="6" id="KW-0472">Membrane</keyword>
<dbReference type="KEGG" id="hhl:Halha_0865"/>
<dbReference type="OrthoDB" id="9776369at2"/>
<sequence>MLKLSKAKKVFNPGTINQNVALRGIDLTLDEGEFVTVIGGNGAGKSTLLNAVAGSYGLTTGQVIIDNQDLTSAADHQRANLVSRVFQDPLQGTAANMTIAENLALAIKRKAKLSLSRGVTKKRREKFKEELSILELGLEDRLDDKVGLLSGGQRQALTLVMATIEEPSVLLLDEHTAALDPKTAEKITKITKKLVKQHNLTTLMVTHDLEQALELGSRTIMMDNGQIVLDVAGEERATMTINDLLEQFNQASGHKITNDRILLAQ</sequence>
<dbReference type="PROSITE" id="PS00211">
    <property type="entry name" value="ABC_TRANSPORTER_1"/>
    <property type="match status" value="1"/>
</dbReference>
<evidence type="ECO:0000256" key="3">
    <source>
        <dbReference type="ARBA" id="ARBA00022475"/>
    </source>
</evidence>
<dbReference type="Proteomes" id="UP000010880">
    <property type="component" value="Chromosome"/>
</dbReference>
<keyword evidence="2" id="KW-0813">Transport</keyword>
<dbReference type="PANTHER" id="PTHR42788:SF7">
    <property type="entry name" value="NITRATE ABC TRANSPORTER ATP-BINDING PROTEIN"/>
    <property type="match status" value="1"/>
</dbReference>
<dbReference type="AlphaFoldDB" id="L0K760"/>
<protein>
    <submittedName>
        <fullName evidence="8">ABC-type uncharacterized transport system, ATPase component</fullName>
    </submittedName>
</protein>
<name>L0K760_HALHC</name>
<evidence type="ECO:0000256" key="2">
    <source>
        <dbReference type="ARBA" id="ARBA00022448"/>
    </source>
</evidence>
<keyword evidence="5" id="KW-0067">ATP-binding</keyword>
<dbReference type="HOGENOM" id="CLU_000604_1_22_9"/>
<evidence type="ECO:0000259" key="7">
    <source>
        <dbReference type="PROSITE" id="PS50893"/>
    </source>
</evidence>
<feature type="domain" description="ABC transporter" evidence="7">
    <location>
        <begin position="2"/>
        <end position="249"/>
    </location>
</feature>
<dbReference type="GO" id="GO:0016887">
    <property type="term" value="F:ATP hydrolysis activity"/>
    <property type="evidence" value="ECO:0007669"/>
    <property type="project" value="InterPro"/>
</dbReference>
<evidence type="ECO:0000256" key="6">
    <source>
        <dbReference type="ARBA" id="ARBA00023136"/>
    </source>
</evidence>
<dbReference type="InterPro" id="IPR027417">
    <property type="entry name" value="P-loop_NTPase"/>
</dbReference>
<keyword evidence="3" id="KW-1003">Cell membrane</keyword>
<dbReference type="Gene3D" id="3.40.50.300">
    <property type="entry name" value="P-loop containing nucleotide triphosphate hydrolases"/>
    <property type="match status" value="1"/>
</dbReference>
<dbReference type="InterPro" id="IPR003593">
    <property type="entry name" value="AAA+_ATPase"/>
</dbReference>
<keyword evidence="4" id="KW-0547">Nucleotide-binding</keyword>
<dbReference type="SMART" id="SM00382">
    <property type="entry name" value="AAA"/>
    <property type="match status" value="1"/>
</dbReference>
<accession>L0K760</accession>
<dbReference type="PANTHER" id="PTHR42788">
    <property type="entry name" value="TAURINE IMPORT ATP-BINDING PROTEIN-RELATED"/>
    <property type="match status" value="1"/>
</dbReference>
<dbReference type="Pfam" id="PF00005">
    <property type="entry name" value="ABC_tran"/>
    <property type="match status" value="1"/>
</dbReference>
<proteinExistence type="predicted"/>
<dbReference type="PATRIC" id="fig|748449.3.peg.824"/>
<evidence type="ECO:0000256" key="4">
    <source>
        <dbReference type="ARBA" id="ARBA00022741"/>
    </source>
</evidence>
<evidence type="ECO:0000256" key="1">
    <source>
        <dbReference type="ARBA" id="ARBA00004202"/>
    </source>
</evidence>
<evidence type="ECO:0000313" key="8">
    <source>
        <dbReference type="EMBL" id="AGB40831.1"/>
    </source>
</evidence>
<dbReference type="GO" id="GO:0005524">
    <property type="term" value="F:ATP binding"/>
    <property type="evidence" value="ECO:0007669"/>
    <property type="project" value="UniProtKB-KW"/>
</dbReference>
<dbReference type="GO" id="GO:0005886">
    <property type="term" value="C:plasma membrane"/>
    <property type="evidence" value="ECO:0007669"/>
    <property type="project" value="UniProtKB-SubCell"/>
</dbReference>
<dbReference type="EMBL" id="CP003359">
    <property type="protein sequence ID" value="AGB40831.1"/>
    <property type="molecule type" value="Genomic_DNA"/>
</dbReference>
<evidence type="ECO:0000313" key="9">
    <source>
        <dbReference type="Proteomes" id="UP000010880"/>
    </source>
</evidence>
<dbReference type="InterPro" id="IPR050166">
    <property type="entry name" value="ABC_transporter_ATP-bind"/>
</dbReference>
<dbReference type="RefSeq" id="WP_015326556.1">
    <property type="nucleotide sequence ID" value="NC_019978.1"/>
</dbReference>
<dbReference type="InterPro" id="IPR003439">
    <property type="entry name" value="ABC_transporter-like_ATP-bd"/>
</dbReference>
<gene>
    <name evidence="8" type="ordered locus">Halha_0865</name>
</gene>
<organism evidence="8 9">
    <name type="scientific">Halobacteroides halobius (strain ATCC 35273 / DSM 5150 / MD-1)</name>
    <dbReference type="NCBI Taxonomy" id="748449"/>
    <lineage>
        <taxon>Bacteria</taxon>
        <taxon>Bacillati</taxon>
        <taxon>Bacillota</taxon>
        <taxon>Clostridia</taxon>
        <taxon>Halanaerobiales</taxon>
        <taxon>Halobacteroidaceae</taxon>
        <taxon>Halobacteroides</taxon>
    </lineage>
</organism>
<dbReference type="InterPro" id="IPR017871">
    <property type="entry name" value="ABC_transporter-like_CS"/>
</dbReference>